<reference evidence="1 2" key="1">
    <citation type="submission" date="2019-03" db="EMBL/GenBank/DDBJ databases">
        <title>An improved genome assembly of the fluke Schistosoma japonicum.</title>
        <authorList>
            <person name="Hu W."/>
            <person name="Luo F."/>
            <person name="Yin M."/>
            <person name="Mo X."/>
            <person name="Sun C."/>
            <person name="Wu Q."/>
            <person name="Zhu B."/>
            <person name="Xiang M."/>
            <person name="Wang J."/>
            <person name="Wang Y."/>
            <person name="Zhang T."/>
            <person name="Xu B."/>
            <person name="Zheng H."/>
            <person name="Feng Z."/>
        </authorList>
    </citation>
    <scope>NUCLEOTIDE SEQUENCE [LARGE SCALE GENOMIC DNA]</scope>
    <source>
        <strain evidence="1">HuSjv2</strain>
        <tissue evidence="1">Worms</tissue>
    </source>
</reference>
<dbReference type="Proteomes" id="UP000311919">
    <property type="component" value="Unassembled WGS sequence"/>
</dbReference>
<evidence type="ECO:0000313" key="1">
    <source>
        <dbReference type="EMBL" id="TNN20260.1"/>
    </source>
</evidence>
<dbReference type="EMBL" id="SKCS01000029">
    <property type="protein sequence ID" value="TNN20260.1"/>
    <property type="molecule type" value="Genomic_DNA"/>
</dbReference>
<evidence type="ECO:0000313" key="2">
    <source>
        <dbReference type="Proteomes" id="UP000311919"/>
    </source>
</evidence>
<dbReference type="AlphaFoldDB" id="A0A4Z2DVP0"/>
<comment type="caution">
    <text evidence="1">The sequence shown here is derived from an EMBL/GenBank/DDBJ whole genome shotgun (WGS) entry which is preliminary data.</text>
</comment>
<organism evidence="1 2">
    <name type="scientific">Schistosoma japonicum</name>
    <name type="common">Blood fluke</name>
    <dbReference type="NCBI Taxonomy" id="6182"/>
    <lineage>
        <taxon>Eukaryota</taxon>
        <taxon>Metazoa</taxon>
        <taxon>Spiralia</taxon>
        <taxon>Lophotrochozoa</taxon>
        <taxon>Platyhelminthes</taxon>
        <taxon>Trematoda</taxon>
        <taxon>Digenea</taxon>
        <taxon>Strigeidida</taxon>
        <taxon>Schistosomatoidea</taxon>
        <taxon>Schistosomatidae</taxon>
        <taxon>Schistosoma</taxon>
    </lineage>
</organism>
<proteinExistence type="predicted"/>
<gene>
    <name evidence="1" type="ORF">EWB00_004535</name>
</gene>
<accession>A0A4Z2DVP0</accession>
<name>A0A4Z2DVP0_SCHJA</name>
<sequence>MLRCTPTPCYMHRCKLLIRKQSEYIEMMHSKKRFTNSQEVFNYTRILLVLSSQTKTYLRTDFF</sequence>
<protein>
    <submittedName>
        <fullName evidence="1">Uncharacterized protein</fullName>
    </submittedName>
</protein>
<keyword evidence="2" id="KW-1185">Reference proteome</keyword>